<dbReference type="Gene3D" id="3.40.640.10">
    <property type="entry name" value="Type I PLP-dependent aspartate aminotransferase-like (Major domain)"/>
    <property type="match status" value="1"/>
</dbReference>
<dbReference type="AlphaFoldDB" id="A0A0V1PQY3"/>
<dbReference type="InterPro" id="IPR015424">
    <property type="entry name" value="PyrdxlP-dep_Trfase"/>
</dbReference>
<reference evidence="2 3" key="1">
    <citation type="submission" date="2015-11" db="EMBL/GenBank/DDBJ databases">
        <title>The genome of Debaryomyces fabryi.</title>
        <authorList>
            <person name="Tafer H."/>
            <person name="Lopandic K."/>
        </authorList>
    </citation>
    <scope>NUCLEOTIDE SEQUENCE [LARGE SCALE GENOMIC DNA]</scope>
    <source>
        <strain evidence="2 3">CBS 789</strain>
    </source>
</reference>
<dbReference type="GO" id="GO:0008483">
    <property type="term" value="F:transaminase activity"/>
    <property type="evidence" value="ECO:0007669"/>
    <property type="project" value="InterPro"/>
</dbReference>
<dbReference type="PANTHER" id="PTHR43094">
    <property type="entry name" value="AMINOTRANSFERASE"/>
    <property type="match status" value="1"/>
</dbReference>
<dbReference type="SUPFAM" id="SSF53383">
    <property type="entry name" value="PLP-dependent transferases"/>
    <property type="match status" value="1"/>
</dbReference>
<dbReference type="OrthoDB" id="10261433at2759"/>
<dbReference type="EMBL" id="LMYN01000288">
    <property type="protein sequence ID" value="KRZ98430.1"/>
    <property type="molecule type" value="Genomic_DNA"/>
</dbReference>
<dbReference type="RefSeq" id="XP_015464533.1">
    <property type="nucleotide sequence ID" value="XM_015614637.1"/>
</dbReference>
<dbReference type="Proteomes" id="UP000054251">
    <property type="component" value="Unassembled WGS sequence"/>
</dbReference>
<gene>
    <name evidence="2" type="ORF">AC631_05808</name>
</gene>
<dbReference type="GO" id="GO:0030170">
    <property type="term" value="F:pyridoxal phosphate binding"/>
    <property type="evidence" value="ECO:0007669"/>
    <property type="project" value="InterPro"/>
</dbReference>
<evidence type="ECO:0008006" key="4">
    <source>
        <dbReference type="Google" id="ProtNLM"/>
    </source>
</evidence>
<dbReference type="InterPro" id="IPR015421">
    <property type="entry name" value="PyrdxlP-dep_Trfase_major"/>
</dbReference>
<dbReference type="Pfam" id="PF00202">
    <property type="entry name" value="Aminotran_3"/>
    <property type="match status" value="1"/>
</dbReference>
<evidence type="ECO:0000256" key="1">
    <source>
        <dbReference type="ARBA" id="ARBA00008954"/>
    </source>
</evidence>
<proteinExistence type="inferred from homology"/>
<accession>A0A0V1PQY3</accession>
<organism evidence="2 3">
    <name type="scientific">Debaryomyces fabryi</name>
    <dbReference type="NCBI Taxonomy" id="58627"/>
    <lineage>
        <taxon>Eukaryota</taxon>
        <taxon>Fungi</taxon>
        <taxon>Dikarya</taxon>
        <taxon>Ascomycota</taxon>
        <taxon>Saccharomycotina</taxon>
        <taxon>Pichiomycetes</taxon>
        <taxon>Debaryomycetaceae</taxon>
        <taxon>Debaryomyces</taxon>
    </lineage>
</organism>
<dbReference type="InterPro" id="IPR005814">
    <property type="entry name" value="Aminotrans_3"/>
</dbReference>
<keyword evidence="3" id="KW-1185">Reference proteome</keyword>
<evidence type="ECO:0000313" key="3">
    <source>
        <dbReference type="Proteomes" id="UP000054251"/>
    </source>
</evidence>
<dbReference type="GO" id="GO:0005829">
    <property type="term" value="C:cytosol"/>
    <property type="evidence" value="ECO:0007669"/>
    <property type="project" value="TreeGrafter"/>
</dbReference>
<dbReference type="PANTHER" id="PTHR43094:SF1">
    <property type="entry name" value="AMINOTRANSFERASE CLASS-III"/>
    <property type="match status" value="1"/>
</dbReference>
<comment type="caution">
    <text evidence="2">The sequence shown here is derived from an EMBL/GenBank/DDBJ whole genome shotgun (WGS) entry which is preliminary data.</text>
</comment>
<evidence type="ECO:0000313" key="2">
    <source>
        <dbReference type="EMBL" id="KRZ98430.1"/>
    </source>
</evidence>
<comment type="similarity">
    <text evidence="1">Belongs to the class-III pyridoxal-phosphate-dependent aminotransferase family.</text>
</comment>
<name>A0A0V1PQY3_9ASCO</name>
<protein>
    <recommendedName>
        <fullName evidence="4">Ornithine aminotransferase</fullName>
    </recommendedName>
</protein>
<sequence>MKIVRQYYKEKGEMDRLIFVSREQSYHGYTIGAMSLSESSRKAPFREVTLAAWQAPKVAPCYPYRHKKDGESLEKYKDRLLKEVEETFLSLGPYKIAAFVCETLPDRLLELPLRPRVI</sequence>
<dbReference type="GeneID" id="26842817"/>